<dbReference type="HAMAP" id="MF_00272">
    <property type="entry name" value="GcvH"/>
    <property type="match status" value="1"/>
</dbReference>
<dbReference type="SUPFAM" id="SSF51230">
    <property type="entry name" value="Single hybrid motif"/>
    <property type="match status" value="1"/>
</dbReference>
<evidence type="ECO:0000256" key="3">
    <source>
        <dbReference type="HAMAP-Rule" id="MF_00272"/>
    </source>
</evidence>
<evidence type="ECO:0000259" key="5">
    <source>
        <dbReference type="PROSITE" id="PS50968"/>
    </source>
</evidence>
<evidence type="ECO:0000313" key="7">
    <source>
        <dbReference type="Proteomes" id="UP000484842"/>
    </source>
</evidence>
<comment type="subunit">
    <text evidence="3">The glycine cleavage system is composed of four proteins: P, T, L and H.</text>
</comment>
<dbReference type="CDD" id="cd06848">
    <property type="entry name" value="GCS_H"/>
    <property type="match status" value="1"/>
</dbReference>
<evidence type="ECO:0000256" key="4">
    <source>
        <dbReference type="PIRSR" id="PIRSR617453-50"/>
    </source>
</evidence>
<name>A0A7X1NW96_9DEIO</name>
<proteinExistence type="inferred from homology"/>
<dbReference type="PANTHER" id="PTHR11715:SF3">
    <property type="entry name" value="GLYCINE CLEAVAGE SYSTEM H PROTEIN-RELATED"/>
    <property type="match status" value="1"/>
</dbReference>
<comment type="caution">
    <text evidence="6">The sequence shown here is derived from an EMBL/GenBank/DDBJ whole genome shotgun (WGS) entry which is preliminary data.</text>
</comment>
<keyword evidence="2 3" id="KW-0450">Lipoyl</keyword>
<dbReference type="Pfam" id="PF01597">
    <property type="entry name" value="GCV_H"/>
    <property type="match status" value="1"/>
</dbReference>
<organism evidence="6 7">
    <name type="scientific">Deinococcus terrestris</name>
    <dbReference type="NCBI Taxonomy" id="2651870"/>
    <lineage>
        <taxon>Bacteria</taxon>
        <taxon>Thermotogati</taxon>
        <taxon>Deinococcota</taxon>
        <taxon>Deinococci</taxon>
        <taxon>Deinococcales</taxon>
        <taxon>Deinococcaceae</taxon>
        <taxon>Deinococcus</taxon>
    </lineage>
</organism>
<dbReference type="GO" id="GO:0009249">
    <property type="term" value="P:protein lipoylation"/>
    <property type="evidence" value="ECO:0007669"/>
    <property type="project" value="TreeGrafter"/>
</dbReference>
<comment type="similarity">
    <text evidence="1 3">Belongs to the GcvH family.</text>
</comment>
<dbReference type="InterPro" id="IPR003016">
    <property type="entry name" value="2-oxoA_DH_lipoyl-BS"/>
</dbReference>
<comment type="function">
    <text evidence="3">The glycine cleavage system catalyzes the degradation of glycine. The H protein shuttles the methylamine group of glycine from the P protein to the T protein.</text>
</comment>
<dbReference type="InterPro" id="IPR017453">
    <property type="entry name" value="GCV_H_sub"/>
</dbReference>
<dbReference type="NCBIfam" id="NF002270">
    <property type="entry name" value="PRK01202.1"/>
    <property type="match status" value="1"/>
</dbReference>
<sequence>MQTPSELKYAASHEWLASDGTVGITDFAQDQLGDVVYVELPEVGRVVSAGETVAVVESVKTASDIYAPASGTVVAVNEALSGSPELVNSGAYTDGWLFRLDVTEEGSELMDANAYSAANN</sequence>
<gene>
    <name evidence="3 6" type="primary">gcvH</name>
    <name evidence="6" type="ORF">F8S09_09665</name>
</gene>
<protein>
    <recommendedName>
        <fullName evidence="3">Glycine cleavage system H protein</fullName>
    </recommendedName>
</protein>
<dbReference type="PROSITE" id="PS00189">
    <property type="entry name" value="LIPOYL"/>
    <property type="match status" value="1"/>
</dbReference>
<evidence type="ECO:0000256" key="1">
    <source>
        <dbReference type="ARBA" id="ARBA00009249"/>
    </source>
</evidence>
<dbReference type="InterPro" id="IPR011053">
    <property type="entry name" value="Single_hybrid_motif"/>
</dbReference>
<feature type="modified residue" description="N6-lipoyllysine" evidence="3 4">
    <location>
        <position position="60"/>
    </location>
</feature>
<dbReference type="InterPro" id="IPR002930">
    <property type="entry name" value="GCV_H"/>
</dbReference>
<comment type="cofactor">
    <cofactor evidence="3">
        <name>(R)-lipoate</name>
        <dbReference type="ChEBI" id="CHEBI:83088"/>
    </cofactor>
    <text evidence="3">Binds 1 lipoyl cofactor covalently.</text>
</comment>
<keyword evidence="7" id="KW-1185">Reference proteome</keyword>
<dbReference type="EMBL" id="WBSL01000003">
    <property type="protein sequence ID" value="MPY66952.1"/>
    <property type="molecule type" value="Genomic_DNA"/>
</dbReference>
<dbReference type="PROSITE" id="PS50968">
    <property type="entry name" value="BIOTINYL_LIPOYL"/>
    <property type="match status" value="1"/>
</dbReference>
<dbReference type="Proteomes" id="UP000484842">
    <property type="component" value="Unassembled WGS sequence"/>
</dbReference>
<dbReference type="Gene3D" id="2.40.50.100">
    <property type="match status" value="1"/>
</dbReference>
<dbReference type="AlphaFoldDB" id="A0A7X1NW96"/>
<dbReference type="GO" id="GO:0005829">
    <property type="term" value="C:cytosol"/>
    <property type="evidence" value="ECO:0007669"/>
    <property type="project" value="TreeGrafter"/>
</dbReference>
<reference evidence="6 7" key="1">
    <citation type="submission" date="2019-10" db="EMBL/GenBank/DDBJ databases">
        <title>Deinococcus sp. isolated from soil.</title>
        <authorList>
            <person name="Li Y."/>
            <person name="Wang J."/>
        </authorList>
    </citation>
    <scope>NUCLEOTIDE SEQUENCE [LARGE SCALE GENOMIC DNA]</scope>
    <source>
        <strain evidence="6 7">SDU3-2</strain>
    </source>
</reference>
<dbReference type="GO" id="GO:0019464">
    <property type="term" value="P:glycine decarboxylation via glycine cleavage system"/>
    <property type="evidence" value="ECO:0007669"/>
    <property type="project" value="UniProtKB-UniRule"/>
</dbReference>
<dbReference type="InterPro" id="IPR033753">
    <property type="entry name" value="GCV_H/Fam206"/>
</dbReference>
<dbReference type="InterPro" id="IPR000089">
    <property type="entry name" value="Biotin_lipoyl"/>
</dbReference>
<feature type="domain" description="Lipoyl-binding" evidence="5">
    <location>
        <begin position="19"/>
        <end position="101"/>
    </location>
</feature>
<evidence type="ECO:0000313" key="6">
    <source>
        <dbReference type="EMBL" id="MPY66952.1"/>
    </source>
</evidence>
<dbReference type="RefSeq" id="WP_152871267.1">
    <property type="nucleotide sequence ID" value="NZ_WBSL01000003.1"/>
</dbReference>
<evidence type="ECO:0000256" key="2">
    <source>
        <dbReference type="ARBA" id="ARBA00022823"/>
    </source>
</evidence>
<dbReference type="GO" id="GO:0005960">
    <property type="term" value="C:glycine cleavage complex"/>
    <property type="evidence" value="ECO:0007669"/>
    <property type="project" value="InterPro"/>
</dbReference>
<dbReference type="NCBIfam" id="TIGR00527">
    <property type="entry name" value="gcvH"/>
    <property type="match status" value="1"/>
</dbReference>
<dbReference type="PANTHER" id="PTHR11715">
    <property type="entry name" value="GLYCINE CLEAVAGE SYSTEM H PROTEIN"/>
    <property type="match status" value="1"/>
</dbReference>
<accession>A0A7X1NW96</accession>